<dbReference type="AlphaFoldDB" id="F6D278"/>
<protein>
    <submittedName>
        <fullName evidence="1">Uncharacterized protein</fullName>
    </submittedName>
</protein>
<dbReference type="KEGG" id="mew:MSWAN_1582"/>
<dbReference type="HOGENOM" id="CLU_2103515_0_0_2"/>
<sequence length="117" mass="13588">MVRVSKPITFSRELKDFKTDLIVPKDFVKDFHFSSEEHLMIMLRVVGPDTTKVIDFFEDGEGELFDLKTIEDGMGKEISDEFLLVYMYIDEGPPLSVDIDIENPIVRVILDFQRKNV</sequence>
<proteinExistence type="predicted"/>
<reference evidence="1 2" key="1">
    <citation type="journal article" date="2014" name="Int. J. Syst. Evol. Microbiol.">
        <title>Methanobacterium paludis sp. nov. and a novel strain of Methanobacterium lacus isolated from northern peatlands.</title>
        <authorList>
            <person name="Cadillo-Quiroz H."/>
            <person name="Brauer S.L."/>
            <person name="Goodson N."/>
            <person name="Yavitt J.B."/>
            <person name="Zinder S.H."/>
        </authorList>
    </citation>
    <scope>NUCLEOTIDE SEQUENCE [LARGE SCALE GENOMIC DNA]</scope>
    <source>
        <strain evidence="2">DSM 25820 / JCM 18151 / SWAN1</strain>
    </source>
</reference>
<accession>F6D278</accession>
<evidence type="ECO:0000313" key="1">
    <source>
        <dbReference type="EMBL" id="AEG18595.1"/>
    </source>
</evidence>
<organism evidence="1 2">
    <name type="scientific">Methanobacterium paludis (strain DSM 25820 / JCM 18151 / SWAN1)</name>
    <dbReference type="NCBI Taxonomy" id="868131"/>
    <lineage>
        <taxon>Archaea</taxon>
        <taxon>Methanobacteriati</taxon>
        <taxon>Methanobacteriota</taxon>
        <taxon>Methanomada group</taxon>
        <taxon>Methanobacteria</taxon>
        <taxon>Methanobacteriales</taxon>
        <taxon>Methanobacteriaceae</taxon>
        <taxon>Methanobacterium</taxon>
    </lineage>
</organism>
<dbReference type="EMBL" id="CP002772">
    <property type="protein sequence ID" value="AEG18595.1"/>
    <property type="molecule type" value="Genomic_DNA"/>
</dbReference>
<name>F6D278_METPW</name>
<gene>
    <name evidence="1" type="ordered locus">MSWAN_1582</name>
</gene>
<dbReference type="OrthoDB" id="68236at2157"/>
<dbReference type="eggNOG" id="arCOG13995">
    <property type="taxonomic scope" value="Archaea"/>
</dbReference>
<keyword evidence="2" id="KW-1185">Reference proteome</keyword>
<evidence type="ECO:0000313" key="2">
    <source>
        <dbReference type="Proteomes" id="UP000009231"/>
    </source>
</evidence>
<dbReference type="Proteomes" id="UP000009231">
    <property type="component" value="Chromosome"/>
</dbReference>